<keyword evidence="3" id="KW-0067">ATP-binding</keyword>
<evidence type="ECO:0000313" key="4">
    <source>
        <dbReference type="Proteomes" id="UP000676079"/>
    </source>
</evidence>
<keyword evidence="1" id="KW-0808">Transferase</keyword>
<dbReference type="InterPro" id="IPR003594">
    <property type="entry name" value="HATPase_dom"/>
</dbReference>
<reference evidence="3 4" key="1">
    <citation type="submission" date="2021-05" db="EMBL/GenBank/DDBJ databases">
        <title>Direct Submission.</title>
        <authorList>
            <person name="Li K."/>
            <person name="Gao J."/>
        </authorList>
    </citation>
    <scope>NUCLEOTIDE SEQUENCE [LARGE SCALE GENOMIC DNA]</scope>
    <source>
        <strain evidence="3 4">Mg02</strain>
    </source>
</reference>
<evidence type="ECO:0000259" key="2">
    <source>
        <dbReference type="Pfam" id="PF13581"/>
    </source>
</evidence>
<name>A0ABX8BJH5_9ACTN</name>
<dbReference type="RefSeq" id="WP_220563617.1">
    <property type="nucleotide sequence ID" value="NZ_CP074133.1"/>
</dbReference>
<dbReference type="SUPFAM" id="SSF55874">
    <property type="entry name" value="ATPase domain of HSP90 chaperone/DNA topoisomerase II/histidine kinase"/>
    <property type="match status" value="1"/>
</dbReference>
<gene>
    <name evidence="3" type="ORF">KGD84_29425</name>
</gene>
<dbReference type="EMBL" id="CP074133">
    <property type="protein sequence ID" value="QUX22400.1"/>
    <property type="molecule type" value="Genomic_DNA"/>
</dbReference>
<proteinExistence type="predicted"/>
<dbReference type="PANTHER" id="PTHR35526:SF3">
    <property type="entry name" value="ANTI-SIGMA-F FACTOR RSBW"/>
    <property type="match status" value="1"/>
</dbReference>
<keyword evidence="1" id="KW-0723">Serine/threonine-protein kinase</keyword>
<keyword evidence="1" id="KW-0418">Kinase</keyword>
<keyword evidence="3" id="KW-0547">Nucleotide-binding</keyword>
<accession>A0ABX8BJH5</accession>
<dbReference type="PANTHER" id="PTHR35526">
    <property type="entry name" value="ANTI-SIGMA-F FACTOR RSBW-RELATED"/>
    <property type="match status" value="1"/>
</dbReference>
<dbReference type="GO" id="GO:0005524">
    <property type="term" value="F:ATP binding"/>
    <property type="evidence" value="ECO:0007669"/>
    <property type="project" value="UniProtKB-KW"/>
</dbReference>
<organism evidence="3 4">
    <name type="scientific">Nocardiopsis changdeensis</name>
    <dbReference type="NCBI Taxonomy" id="2831969"/>
    <lineage>
        <taxon>Bacteria</taxon>
        <taxon>Bacillati</taxon>
        <taxon>Actinomycetota</taxon>
        <taxon>Actinomycetes</taxon>
        <taxon>Streptosporangiales</taxon>
        <taxon>Nocardiopsidaceae</taxon>
        <taxon>Nocardiopsis</taxon>
    </lineage>
</organism>
<dbReference type="InterPro" id="IPR050267">
    <property type="entry name" value="Anti-sigma-factor_SerPK"/>
</dbReference>
<dbReference type="InterPro" id="IPR036890">
    <property type="entry name" value="HATPase_C_sf"/>
</dbReference>
<evidence type="ECO:0000313" key="3">
    <source>
        <dbReference type="EMBL" id="QUX22400.1"/>
    </source>
</evidence>
<protein>
    <submittedName>
        <fullName evidence="3">ATP-binding protein</fullName>
    </submittedName>
</protein>
<feature type="domain" description="Histidine kinase/HSP90-like ATPase" evidence="2">
    <location>
        <begin position="22"/>
        <end position="124"/>
    </location>
</feature>
<keyword evidence="4" id="KW-1185">Reference proteome</keyword>
<dbReference type="CDD" id="cd16936">
    <property type="entry name" value="HATPase_RsbW-like"/>
    <property type="match status" value="1"/>
</dbReference>
<dbReference type="Pfam" id="PF13581">
    <property type="entry name" value="HATPase_c_2"/>
    <property type="match status" value="1"/>
</dbReference>
<dbReference type="Gene3D" id="3.30.565.10">
    <property type="entry name" value="Histidine kinase-like ATPase, C-terminal domain"/>
    <property type="match status" value="1"/>
</dbReference>
<evidence type="ECO:0000256" key="1">
    <source>
        <dbReference type="ARBA" id="ARBA00022527"/>
    </source>
</evidence>
<sequence>MSLHADRSHRTVTVHHGWFYGRPDQVAAVRAFVADRLGDCPVVDDAVLLTSELATNAVQHSPSGLPEAGFGVLIEHEHGHSVRVTVHDGGSYFDAPYVAQPAPDAEHGRGLFLVDALAHSWGSYATLSGRKTWFAKKCGS</sequence>
<dbReference type="Proteomes" id="UP000676079">
    <property type="component" value="Chromosome"/>
</dbReference>